<gene>
    <name evidence="4" type="ORF">J5837_05565</name>
</gene>
<dbReference type="GO" id="GO:0009306">
    <property type="term" value="P:protein secretion"/>
    <property type="evidence" value="ECO:0007669"/>
    <property type="project" value="InterPro"/>
</dbReference>
<dbReference type="PANTHER" id="PTHR30332">
    <property type="entry name" value="PROBABLE GENERAL SECRETION PATHWAY PROTEIN D"/>
    <property type="match status" value="1"/>
</dbReference>
<feature type="domain" description="Type II/III secretion system secretin-like" evidence="2">
    <location>
        <begin position="300"/>
        <end position="455"/>
    </location>
</feature>
<proteinExistence type="inferred from homology"/>
<dbReference type="GO" id="GO:0015627">
    <property type="term" value="C:type II protein secretion system complex"/>
    <property type="evidence" value="ECO:0007669"/>
    <property type="project" value="TreeGrafter"/>
</dbReference>
<accession>A0A940X2K9</accession>
<name>A0A940X2K9_9GAMM</name>
<dbReference type="PRINTS" id="PR00811">
    <property type="entry name" value="BCTERIALGSPD"/>
</dbReference>
<comment type="caution">
    <text evidence="4">The sequence shown here is derived from an EMBL/GenBank/DDBJ whole genome shotgun (WGS) entry which is preliminary data.</text>
</comment>
<evidence type="ECO:0000256" key="1">
    <source>
        <dbReference type="RuleBase" id="RU004003"/>
    </source>
</evidence>
<reference evidence="4" key="1">
    <citation type="journal article" date="2016" name="Int. J. Syst. Evol. Microbiol.">
        <title>Pseudoxanthomonas helianthi sp. nov., isolated from roots of Jerusalem artichoke (Helianthus tuberosus).</title>
        <authorList>
            <person name="Kittiwongwattana C."/>
            <person name="Thawai C."/>
        </authorList>
    </citation>
    <scope>NUCLEOTIDE SEQUENCE</scope>
    <source>
        <strain evidence="4">110414</strain>
    </source>
</reference>
<dbReference type="PANTHER" id="PTHR30332:SF17">
    <property type="entry name" value="TYPE IV PILIATION SYSTEM PROTEIN DR_0774-RELATED"/>
    <property type="match status" value="1"/>
</dbReference>
<reference evidence="4" key="2">
    <citation type="submission" date="2021-03" db="EMBL/GenBank/DDBJ databases">
        <authorList>
            <person name="Cao W."/>
        </authorList>
    </citation>
    <scope>NUCLEOTIDE SEQUENCE</scope>
    <source>
        <strain evidence="4">110414</strain>
    </source>
</reference>
<sequence>MAQTPTPAIAPKQVAQPAVTPAELTPARDQAGAARDTQQITGSAAAAIQDVLGSGSGSQARAEALAGDGRPSSAPLLPRKLSLYAGQAVVHRVPGTLRRVAVGNGEVVNVYTVGRGEVVLIGTAAGDTNVHLWLGDGSQRDVPVTVTPIRGDGLADTVRELLGDVPGLVVKSVGPNVIVSGRDLDEATTQRIALLQKAYPQILNFAGQDPVGMRPMVMMDVQIMEFNKNAVDELGIRWDSVIGGPVGGLIRDVTTNNYFRVLPKDNDTFEDIKDDLPTKLPGTQAYFGIATTIASSINLLMNRGKAWVLASPKLSAKSGSNATFLVGGEVPIVIPSILGQSQVEYKEYGIRLNISPTVNAANQIATSIMAEVSRIDPAVQVEGVPGFLTRRTETEINVHAGETIVISGLLDTSASKTVDKFPILGDIPIIGRLFRSDGFRGNRTELVVFVTPRIVTPASQENIDALRRGDAIRESLETDTTKLQRKHIN</sequence>
<dbReference type="InterPro" id="IPR050810">
    <property type="entry name" value="Bact_Secretion_Sys_Channel"/>
</dbReference>
<dbReference type="Pfam" id="PF00263">
    <property type="entry name" value="Secretin"/>
    <property type="match status" value="1"/>
</dbReference>
<evidence type="ECO:0000259" key="3">
    <source>
        <dbReference type="Pfam" id="PF13629"/>
    </source>
</evidence>
<evidence type="ECO:0000313" key="5">
    <source>
        <dbReference type="Proteomes" id="UP000673447"/>
    </source>
</evidence>
<dbReference type="InterPro" id="IPR001775">
    <property type="entry name" value="GspD/PilQ"/>
</dbReference>
<feature type="domain" description="Pilus formation protein N-terminal" evidence="3">
    <location>
        <begin position="78"/>
        <end position="141"/>
    </location>
</feature>
<protein>
    <submittedName>
        <fullName evidence="4">Pilus assembly protein N-terminal domain-containing protein</fullName>
    </submittedName>
</protein>
<evidence type="ECO:0000313" key="4">
    <source>
        <dbReference type="EMBL" id="MBP3983891.1"/>
    </source>
</evidence>
<dbReference type="InterPro" id="IPR032789">
    <property type="entry name" value="T2SS-T3SS_pil_N"/>
</dbReference>
<comment type="similarity">
    <text evidence="1">Belongs to the bacterial secretin family.</text>
</comment>
<evidence type="ECO:0000259" key="2">
    <source>
        <dbReference type="Pfam" id="PF00263"/>
    </source>
</evidence>
<dbReference type="Pfam" id="PF13629">
    <property type="entry name" value="T2SS-T3SS_pil_N"/>
    <property type="match status" value="1"/>
</dbReference>
<dbReference type="InterPro" id="IPR004846">
    <property type="entry name" value="T2SS/T3SS_dom"/>
</dbReference>
<dbReference type="EMBL" id="JAGKTC010000001">
    <property type="protein sequence ID" value="MBP3983891.1"/>
    <property type="molecule type" value="Genomic_DNA"/>
</dbReference>
<dbReference type="AlphaFoldDB" id="A0A940X2K9"/>
<keyword evidence="5" id="KW-1185">Reference proteome</keyword>
<dbReference type="Proteomes" id="UP000673447">
    <property type="component" value="Unassembled WGS sequence"/>
</dbReference>
<organism evidence="4 5">
    <name type="scientific">Pseudoxanthomonas helianthi</name>
    <dbReference type="NCBI Taxonomy" id="1453541"/>
    <lineage>
        <taxon>Bacteria</taxon>
        <taxon>Pseudomonadati</taxon>
        <taxon>Pseudomonadota</taxon>
        <taxon>Gammaproteobacteria</taxon>
        <taxon>Lysobacterales</taxon>
        <taxon>Lysobacteraceae</taxon>
        <taxon>Pseudoxanthomonas</taxon>
    </lineage>
</organism>